<evidence type="ECO:0000256" key="1">
    <source>
        <dbReference type="ARBA" id="ARBA00022692"/>
    </source>
</evidence>
<reference evidence="5 6" key="1">
    <citation type="submission" date="2021-06" db="EMBL/GenBank/DDBJ databases">
        <authorList>
            <person name="Palmer J.M."/>
        </authorList>
    </citation>
    <scope>NUCLEOTIDE SEQUENCE [LARGE SCALE GENOMIC DNA]</scope>
    <source>
        <strain evidence="5 6">GA_2019</strain>
        <tissue evidence="5">Muscle</tissue>
    </source>
</reference>
<keyword evidence="3 4" id="KW-0472">Membrane</keyword>
<evidence type="ECO:0000256" key="4">
    <source>
        <dbReference type="SAM" id="Phobius"/>
    </source>
</evidence>
<dbReference type="InterPro" id="IPR036640">
    <property type="entry name" value="ABC1_TM_sf"/>
</dbReference>
<keyword evidence="6" id="KW-1185">Reference proteome</keyword>
<name>A0ABV0NBJ4_9TELE</name>
<feature type="non-terminal residue" evidence="5">
    <location>
        <position position="1"/>
    </location>
</feature>
<keyword evidence="2 4" id="KW-1133">Transmembrane helix</keyword>
<evidence type="ECO:0000256" key="3">
    <source>
        <dbReference type="ARBA" id="ARBA00023136"/>
    </source>
</evidence>
<feature type="transmembrane region" description="Helical" evidence="4">
    <location>
        <begin position="16"/>
        <end position="33"/>
    </location>
</feature>
<dbReference type="Gene3D" id="1.20.1560.10">
    <property type="entry name" value="ABC transporter type 1, transmembrane domain"/>
    <property type="match status" value="1"/>
</dbReference>
<evidence type="ECO:0000313" key="6">
    <source>
        <dbReference type="Proteomes" id="UP001476798"/>
    </source>
</evidence>
<evidence type="ECO:0000313" key="5">
    <source>
        <dbReference type="EMBL" id="MEQ2167637.1"/>
    </source>
</evidence>
<evidence type="ECO:0000256" key="2">
    <source>
        <dbReference type="ARBA" id="ARBA00022989"/>
    </source>
</evidence>
<comment type="caution">
    <text evidence="5">The sequence shown here is derived from an EMBL/GenBank/DDBJ whole genome shotgun (WGS) entry which is preliminary data.</text>
</comment>
<sequence>LLLAFMRDGDAPLWKGYFYATLMFLLSCLQSLFNHQYMYTCFTVGMRVKTAVMGLVYRKVSKSSSCI</sequence>
<dbReference type="EMBL" id="JAHRIO010030270">
    <property type="protein sequence ID" value="MEQ2167637.1"/>
    <property type="molecule type" value="Genomic_DNA"/>
</dbReference>
<proteinExistence type="predicted"/>
<gene>
    <name evidence="5" type="ORF">GOODEAATRI_006063</name>
</gene>
<keyword evidence="1 4" id="KW-0812">Transmembrane</keyword>
<organism evidence="5 6">
    <name type="scientific">Goodea atripinnis</name>
    <dbReference type="NCBI Taxonomy" id="208336"/>
    <lineage>
        <taxon>Eukaryota</taxon>
        <taxon>Metazoa</taxon>
        <taxon>Chordata</taxon>
        <taxon>Craniata</taxon>
        <taxon>Vertebrata</taxon>
        <taxon>Euteleostomi</taxon>
        <taxon>Actinopterygii</taxon>
        <taxon>Neopterygii</taxon>
        <taxon>Teleostei</taxon>
        <taxon>Neoteleostei</taxon>
        <taxon>Acanthomorphata</taxon>
        <taxon>Ovalentaria</taxon>
        <taxon>Atherinomorphae</taxon>
        <taxon>Cyprinodontiformes</taxon>
        <taxon>Goodeidae</taxon>
        <taxon>Goodea</taxon>
    </lineage>
</organism>
<dbReference type="SUPFAM" id="SSF90123">
    <property type="entry name" value="ABC transporter transmembrane region"/>
    <property type="match status" value="1"/>
</dbReference>
<dbReference type="Proteomes" id="UP001476798">
    <property type="component" value="Unassembled WGS sequence"/>
</dbReference>
<accession>A0ABV0NBJ4</accession>
<protein>
    <submittedName>
        <fullName evidence="5">Uncharacterized protein</fullName>
    </submittedName>
</protein>